<dbReference type="STRING" id="946677.SAMN05444484_103230"/>
<evidence type="ECO:0000313" key="3">
    <source>
        <dbReference type="Proteomes" id="UP000184028"/>
    </source>
</evidence>
<keyword evidence="1" id="KW-0812">Transmembrane</keyword>
<feature type="transmembrane region" description="Helical" evidence="1">
    <location>
        <begin position="7"/>
        <end position="28"/>
    </location>
</feature>
<proteinExistence type="predicted"/>
<organism evidence="2 3">
    <name type="scientific">Flavobacterium chilense</name>
    <dbReference type="NCBI Taxonomy" id="946677"/>
    <lineage>
        <taxon>Bacteria</taxon>
        <taxon>Pseudomonadati</taxon>
        <taxon>Bacteroidota</taxon>
        <taxon>Flavobacteriia</taxon>
        <taxon>Flavobacteriales</taxon>
        <taxon>Flavobacteriaceae</taxon>
        <taxon>Flavobacterium</taxon>
    </lineage>
</organism>
<evidence type="ECO:0000256" key="1">
    <source>
        <dbReference type="SAM" id="Phobius"/>
    </source>
</evidence>
<gene>
    <name evidence="2" type="ORF">SAMN05444484_103230</name>
</gene>
<name>A0A1M7F545_9FLAO</name>
<accession>A0A1M7F545</accession>
<dbReference type="AlphaFoldDB" id="A0A1M7F545"/>
<keyword evidence="3" id="KW-1185">Reference proteome</keyword>
<keyword evidence="1" id="KW-1133">Transmembrane helix</keyword>
<sequence length="299" mass="33510">MIIYRRIGNILLTIGICAVFAGTVLGYIGKDSFGMEGLFLFGFGILSGLVSLVLQRLHGIRVNMGPVVWGKIINAWNESEKSVKIIKLEVTYITNAKEKITALDWVYVSQIKMSDFGRGRIVPLKYDPKHPSHIKVFSDVEKARAKYGSPSQQVVNDLENQNPWEQTEFSTFDSFDDIKSKMSDFSKFGTISNGKTQFSFGKSTFNTKTTQYSTTERSTADVTGRVQAQGVILSIQPTGNIINDEGEMMLYLQITRPDGTSYNTTITKPVPQVRLFFLTKGSVVTVFYMPYDEQNIVLV</sequence>
<protein>
    <submittedName>
        <fullName evidence="2">Uncharacterized protein</fullName>
    </submittedName>
</protein>
<keyword evidence="1" id="KW-0472">Membrane</keyword>
<evidence type="ECO:0000313" key="2">
    <source>
        <dbReference type="EMBL" id="SHL99182.1"/>
    </source>
</evidence>
<feature type="transmembrane region" description="Helical" evidence="1">
    <location>
        <begin position="34"/>
        <end position="54"/>
    </location>
</feature>
<dbReference type="RefSeq" id="WP_068842507.1">
    <property type="nucleotide sequence ID" value="NZ_FRBT01000003.1"/>
</dbReference>
<dbReference type="EMBL" id="FRBT01000003">
    <property type="protein sequence ID" value="SHL99182.1"/>
    <property type="molecule type" value="Genomic_DNA"/>
</dbReference>
<dbReference type="Proteomes" id="UP000184028">
    <property type="component" value="Unassembled WGS sequence"/>
</dbReference>
<reference evidence="3" key="1">
    <citation type="submission" date="2016-11" db="EMBL/GenBank/DDBJ databases">
        <authorList>
            <person name="Varghese N."/>
            <person name="Submissions S."/>
        </authorList>
    </citation>
    <scope>NUCLEOTIDE SEQUENCE [LARGE SCALE GENOMIC DNA]</scope>
    <source>
        <strain evidence="3">DSM 24724</strain>
    </source>
</reference>